<keyword evidence="3" id="KW-1185">Reference proteome</keyword>
<dbReference type="InterPro" id="IPR027417">
    <property type="entry name" value="P-loop_NTPase"/>
</dbReference>
<accession>A0ABZ0HSZ1</accession>
<evidence type="ECO:0000313" key="3">
    <source>
        <dbReference type="Proteomes" id="UP001626536"/>
    </source>
</evidence>
<feature type="region of interest" description="Disordered" evidence="1">
    <location>
        <begin position="317"/>
        <end position="355"/>
    </location>
</feature>
<evidence type="ECO:0000313" key="2">
    <source>
        <dbReference type="EMBL" id="WOJ89897.1"/>
    </source>
</evidence>
<sequence length="355" mass="39668">MSELGRSIFGRLAQAIGDDWSAKARPEQLPPPGNWSHWLILAGRGFGKTRTGAEYGRSIAEAGVSRIALVGPTAADVRDTMVEGESGILSICPDWSRPTYEPSKRRLTWPNGTIATMFSSEEPERLRGPQHHVAWCDELAAWSNVGETWDMLLFGLRLGAHPRTTITTTPKPIKILKELVARNGQDVVVTRGSTYDNRANLAPAFFSQIVRRYENTRLGRQELNAEILEDIEGALWSRSSIELGRVSRDYFLDFQRIVVAIDPAVSVGEDSDETGIIVAGIDYEGEGYVLEDLSGRYSPTEWATKAIGAFRRHRADRIVAEKKPRRRHGREHDKDGRSECSDPACSRQPRQDRQS</sequence>
<dbReference type="Pfam" id="PF03237">
    <property type="entry name" value="Terminase_6N"/>
    <property type="match status" value="1"/>
</dbReference>
<organism evidence="2 3">
    <name type="scientific">Methylocapsa polymorpha</name>
    <dbReference type="NCBI Taxonomy" id="3080828"/>
    <lineage>
        <taxon>Bacteria</taxon>
        <taxon>Pseudomonadati</taxon>
        <taxon>Pseudomonadota</taxon>
        <taxon>Alphaproteobacteria</taxon>
        <taxon>Hyphomicrobiales</taxon>
        <taxon>Beijerinckiaceae</taxon>
        <taxon>Methylocapsa</taxon>
    </lineage>
</organism>
<proteinExistence type="predicted"/>
<dbReference type="Proteomes" id="UP001626536">
    <property type="component" value="Chromosome"/>
</dbReference>
<name>A0ABZ0HSZ1_9HYPH</name>
<gene>
    <name evidence="2" type="ORF">RZS28_00855</name>
</gene>
<feature type="compositionally biased region" description="Basic and acidic residues" evidence="1">
    <location>
        <begin position="330"/>
        <end position="340"/>
    </location>
</feature>
<dbReference type="Gene3D" id="3.40.50.300">
    <property type="entry name" value="P-loop containing nucleotide triphosphate hydrolases"/>
    <property type="match status" value="1"/>
</dbReference>
<evidence type="ECO:0000256" key="1">
    <source>
        <dbReference type="SAM" id="MobiDB-lite"/>
    </source>
</evidence>
<reference evidence="2 3" key="1">
    <citation type="submission" date="2023-10" db="EMBL/GenBank/DDBJ databases">
        <title>Novel methanotroph of the genus Methylocapsa from a subarctic wetland.</title>
        <authorList>
            <person name="Belova S.E."/>
            <person name="Oshkin I.Y."/>
            <person name="Miroshnikov K."/>
            <person name="Dedysh S.N."/>
        </authorList>
    </citation>
    <scope>NUCLEOTIDE SEQUENCE [LARGE SCALE GENOMIC DNA]</scope>
    <source>
        <strain evidence="2 3">RX1</strain>
    </source>
</reference>
<dbReference type="EMBL" id="CP136862">
    <property type="protein sequence ID" value="WOJ89897.1"/>
    <property type="molecule type" value="Genomic_DNA"/>
</dbReference>
<protein>
    <submittedName>
        <fullName evidence="2">Terminase family protein</fullName>
    </submittedName>
</protein>
<dbReference type="RefSeq" id="WP_407339343.1">
    <property type="nucleotide sequence ID" value="NZ_CP136862.1"/>
</dbReference>